<proteinExistence type="predicted"/>
<evidence type="ECO:0000313" key="2">
    <source>
        <dbReference type="Ensembl" id="ENSSFOP00015062382.1"/>
    </source>
</evidence>
<dbReference type="PANTHER" id="PTHR14680">
    <property type="entry name" value="SI:DKEY-126G1.9-RELATED"/>
    <property type="match status" value="1"/>
</dbReference>
<protein>
    <submittedName>
        <fullName evidence="2">Uncharacterized protein</fullName>
    </submittedName>
</protein>
<sequence>ARSRSARIGARARLEIAMKPKPLWGALTRVFENMEPPDVVEAVSGGASSSRKDGDKKGSKEVHFAFLPDRYEPLEEVEEDEERERVREEKKTRKKEKYKKYRKVGQQPASAYSGSVLTATCLKVLRWYSP</sequence>
<feature type="region of interest" description="Disordered" evidence="1">
    <location>
        <begin position="77"/>
        <end position="111"/>
    </location>
</feature>
<evidence type="ECO:0000313" key="3">
    <source>
        <dbReference type="Proteomes" id="UP000694397"/>
    </source>
</evidence>
<reference evidence="2 3" key="1">
    <citation type="submission" date="2019-04" db="EMBL/GenBank/DDBJ databases">
        <authorList>
            <consortium name="Wellcome Sanger Institute Data Sharing"/>
        </authorList>
    </citation>
    <scope>NUCLEOTIDE SEQUENCE [LARGE SCALE GENOMIC DNA]</scope>
</reference>
<name>A0A8C9VMZ4_SCLFO</name>
<dbReference type="AlphaFoldDB" id="A0A8C9VMZ4"/>
<accession>A0A8C9VMZ4</accession>
<dbReference type="Proteomes" id="UP000694397">
    <property type="component" value="Chromosome 1"/>
</dbReference>
<reference evidence="2" key="3">
    <citation type="submission" date="2025-09" db="UniProtKB">
        <authorList>
            <consortium name="Ensembl"/>
        </authorList>
    </citation>
    <scope>IDENTIFICATION</scope>
</reference>
<evidence type="ECO:0000256" key="1">
    <source>
        <dbReference type="SAM" id="MobiDB-lite"/>
    </source>
</evidence>
<dbReference type="Pfam" id="PF15828">
    <property type="entry name" value="RDD1"/>
    <property type="match status" value="1"/>
</dbReference>
<organism evidence="2 3">
    <name type="scientific">Scleropages formosus</name>
    <name type="common">Asian bonytongue</name>
    <name type="synonym">Osteoglossum formosum</name>
    <dbReference type="NCBI Taxonomy" id="113540"/>
    <lineage>
        <taxon>Eukaryota</taxon>
        <taxon>Metazoa</taxon>
        <taxon>Chordata</taxon>
        <taxon>Craniata</taxon>
        <taxon>Vertebrata</taxon>
        <taxon>Euteleostomi</taxon>
        <taxon>Actinopterygii</taxon>
        <taxon>Neopterygii</taxon>
        <taxon>Teleostei</taxon>
        <taxon>Osteoglossocephala</taxon>
        <taxon>Osteoglossomorpha</taxon>
        <taxon>Osteoglossiformes</taxon>
        <taxon>Osteoglossidae</taxon>
        <taxon>Scleropages</taxon>
    </lineage>
</organism>
<dbReference type="InterPro" id="IPR031667">
    <property type="entry name" value="RDD1"/>
</dbReference>
<dbReference type="Ensembl" id="ENSSFOT00015043370.1">
    <property type="protein sequence ID" value="ENSSFOP00015062382.1"/>
    <property type="gene ID" value="ENSSFOG00015024238.1"/>
</dbReference>
<reference evidence="2" key="2">
    <citation type="submission" date="2025-08" db="UniProtKB">
        <authorList>
            <consortium name="Ensembl"/>
        </authorList>
    </citation>
    <scope>IDENTIFICATION</scope>
</reference>
<keyword evidence="3" id="KW-1185">Reference proteome</keyword>
<dbReference type="PANTHER" id="PTHR14680:SF1">
    <property type="entry name" value="REQUIRED FOR DRUG-INDUCED DEATH PROTEIN 1"/>
    <property type="match status" value="1"/>
</dbReference>
<feature type="compositionally biased region" description="Basic residues" evidence="1">
    <location>
        <begin position="92"/>
        <end position="103"/>
    </location>
</feature>